<dbReference type="InterPro" id="IPR036612">
    <property type="entry name" value="KH_dom_type_1_sf"/>
</dbReference>
<dbReference type="Proteomes" id="UP000023152">
    <property type="component" value="Unassembled WGS sequence"/>
</dbReference>
<gene>
    <name evidence="5" type="ORF">RFI_08197</name>
</gene>
<accession>X6NT68</accession>
<dbReference type="InterPro" id="IPR004088">
    <property type="entry name" value="KH_dom_type_1"/>
</dbReference>
<protein>
    <recommendedName>
        <fullName evidence="4">K Homology domain-containing protein</fullName>
    </recommendedName>
</protein>
<feature type="region of interest" description="Disordered" evidence="3">
    <location>
        <begin position="507"/>
        <end position="545"/>
    </location>
</feature>
<feature type="compositionally biased region" description="Pro residues" evidence="3">
    <location>
        <begin position="707"/>
        <end position="722"/>
    </location>
</feature>
<feature type="compositionally biased region" description="Low complexity" evidence="3">
    <location>
        <begin position="437"/>
        <end position="493"/>
    </location>
</feature>
<dbReference type="SUPFAM" id="SSF54791">
    <property type="entry name" value="Eukaryotic type KH-domain (KH-domain type I)"/>
    <property type="match status" value="3"/>
</dbReference>
<dbReference type="SMART" id="SM00322">
    <property type="entry name" value="KH"/>
    <property type="match status" value="3"/>
</dbReference>
<keyword evidence="2" id="KW-0694">RNA-binding</keyword>
<evidence type="ECO:0000313" key="6">
    <source>
        <dbReference type="Proteomes" id="UP000023152"/>
    </source>
</evidence>
<evidence type="ECO:0000256" key="3">
    <source>
        <dbReference type="SAM" id="MobiDB-lite"/>
    </source>
</evidence>
<keyword evidence="6" id="KW-1185">Reference proteome</keyword>
<dbReference type="Gene3D" id="3.30.1370.10">
    <property type="entry name" value="K Homology domain, type 1"/>
    <property type="match status" value="3"/>
</dbReference>
<feature type="region of interest" description="Disordered" evidence="3">
    <location>
        <begin position="413"/>
        <end position="493"/>
    </location>
</feature>
<feature type="region of interest" description="Disordered" evidence="3">
    <location>
        <begin position="92"/>
        <end position="115"/>
    </location>
</feature>
<dbReference type="Pfam" id="PF22675">
    <property type="entry name" value="KH-I_KHDC4-BBP"/>
    <property type="match status" value="1"/>
</dbReference>
<feature type="region of interest" description="Disordered" evidence="3">
    <location>
        <begin position="698"/>
        <end position="724"/>
    </location>
</feature>
<reference evidence="5 6" key="1">
    <citation type="journal article" date="2013" name="Curr. Biol.">
        <title>The Genome of the Foraminiferan Reticulomyxa filosa.</title>
        <authorList>
            <person name="Glockner G."/>
            <person name="Hulsmann N."/>
            <person name="Schleicher M."/>
            <person name="Noegel A.A."/>
            <person name="Eichinger L."/>
            <person name="Gallinger C."/>
            <person name="Pawlowski J."/>
            <person name="Sierra R."/>
            <person name="Euteneuer U."/>
            <person name="Pillet L."/>
            <person name="Moustafa A."/>
            <person name="Platzer M."/>
            <person name="Groth M."/>
            <person name="Szafranski K."/>
            <person name="Schliwa M."/>
        </authorList>
    </citation>
    <scope>NUCLEOTIDE SEQUENCE [LARGE SCALE GENOMIC DNA]</scope>
</reference>
<evidence type="ECO:0000313" key="5">
    <source>
        <dbReference type="EMBL" id="ETO28929.1"/>
    </source>
</evidence>
<sequence length="798" mass="89170">MDHQQHLLCVSFFFPFPFLDQQMKIEKHNRTKKKKKKANDTIPYFAYTTFTKKRKTSKGKEKGKKKRQFKKYLKKQAALAIALKLTNSLGKTLPLNGTNNTSGTTNDSTTVKSNDVISTTPTVSSVVPTPVNSLYSSTDISAFGTHSSGSNAGGSSSQSSGSSSSFGGRYSSFGLPSDNNVSTSLNISSGSSNPFGLNFNNFSMGKYEERLFIPQDEYSHINFIGLILGPKGINQKRMQAETGCRILLKGKGASKRSGSPVSPFFICSVFCSFLMSLQMVKHFSLYTPEKVKNGAAKLKALIEQATSAQTDTLEIREHNYGDHIDIEIPNSHLGVVIGKAITKQRFFFFEKMIRGEGNIRRIEELTGATVVVSPHNVPNNPNMKMITIQGGTSQMNAARDEIARCVQEMSRYRQKELEKQQKKRPPMTSFFSPSNISSMYQSSPTPTSSSQQQQMHHQQQSHSLETHPSQQYQQHQQHQSQQQQSIHHSQLQSPDIREKELLQTNHHNPESQSIFEPPPIPDPTRFNSGGLPGGQPGLMPRPIQPSLPQYAEEMQPPIRSGDVESGYVEVEIPSDIVGLVIGKSASNVKAMKDRTMCDIRVQRDEDAAPDAKTRLVALRGSVESVKAARNELAKVVHTKTNTNYHTQLGASITQYPQIMYGYPPVQQVYGGYPTQQYQLYQPYSTSIYAQPQTLPTQVTQQSGEGYIPPPPPPPPPGMPPPQNQQLQQISQMSTTATIDPNYQAYYQQYPHYQQYAQMHKLPLNSQGRHIEGLFFPLFFQVICQKIRENTLSDKKKLF</sequence>
<evidence type="ECO:0000256" key="1">
    <source>
        <dbReference type="ARBA" id="ARBA00022737"/>
    </source>
</evidence>
<feature type="domain" description="K Homology" evidence="4">
    <location>
        <begin position="205"/>
        <end position="307"/>
    </location>
</feature>
<dbReference type="InterPro" id="IPR055256">
    <property type="entry name" value="KH_1_KHDC4/BBP-like"/>
</dbReference>
<dbReference type="PROSITE" id="PS50084">
    <property type="entry name" value="KH_TYPE_1"/>
    <property type="match status" value="2"/>
</dbReference>
<dbReference type="GO" id="GO:0003723">
    <property type="term" value="F:RNA binding"/>
    <property type="evidence" value="ECO:0007669"/>
    <property type="project" value="UniProtKB-UniRule"/>
</dbReference>
<organism evidence="5 6">
    <name type="scientific">Reticulomyxa filosa</name>
    <dbReference type="NCBI Taxonomy" id="46433"/>
    <lineage>
        <taxon>Eukaryota</taxon>
        <taxon>Sar</taxon>
        <taxon>Rhizaria</taxon>
        <taxon>Retaria</taxon>
        <taxon>Foraminifera</taxon>
        <taxon>Monothalamids</taxon>
        <taxon>Reticulomyxidae</taxon>
        <taxon>Reticulomyxa</taxon>
    </lineage>
</organism>
<dbReference type="EMBL" id="ASPP01006377">
    <property type="protein sequence ID" value="ETO28929.1"/>
    <property type="molecule type" value="Genomic_DNA"/>
</dbReference>
<evidence type="ECO:0000256" key="2">
    <source>
        <dbReference type="PROSITE-ProRule" id="PRU00117"/>
    </source>
</evidence>
<dbReference type="AlphaFoldDB" id="X6NT68"/>
<dbReference type="InterPro" id="IPR004087">
    <property type="entry name" value="KH_dom"/>
</dbReference>
<proteinExistence type="predicted"/>
<feature type="domain" description="K Homology" evidence="4">
    <location>
        <begin position="564"/>
        <end position="637"/>
    </location>
</feature>
<comment type="caution">
    <text evidence="5">The sequence shown here is derived from an EMBL/GenBank/DDBJ whole genome shotgun (WGS) entry which is preliminary data.</text>
</comment>
<evidence type="ECO:0000259" key="4">
    <source>
        <dbReference type="SMART" id="SM00322"/>
    </source>
</evidence>
<keyword evidence="1" id="KW-0677">Repeat</keyword>
<feature type="compositionally biased region" description="Low complexity" evidence="3">
    <location>
        <begin position="96"/>
        <end position="110"/>
    </location>
</feature>
<feature type="domain" description="K Homology" evidence="4">
    <location>
        <begin position="320"/>
        <end position="407"/>
    </location>
</feature>
<name>X6NT68_RETFI</name>
<dbReference type="PANTHER" id="PTHR10288">
    <property type="entry name" value="KH DOMAIN CONTAINING RNA BINDING PROTEIN"/>
    <property type="match status" value="1"/>
</dbReference>
<dbReference type="Pfam" id="PF00013">
    <property type="entry name" value="KH_1"/>
    <property type="match status" value="2"/>
</dbReference>
<dbReference type="CDD" id="cd00105">
    <property type="entry name" value="KH-I"/>
    <property type="match status" value="2"/>
</dbReference>
<dbReference type="OrthoDB" id="6777263at2759"/>